<gene>
    <name evidence="1" type="ORF">SAMN02745163_01729</name>
</gene>
<protein>
    <submittedName>
        <fullName evidence="1">Uncharacterized protein</fullName>
    </submittedName>
</protein>
<keyword evidence="2" id="KW-1185">Reference proteome</keyword>
<sequence>MKKKVAKKDSKEIELEKAKLLELEIEKIILTDLQETEELDISRYIPKYPNDLVMNILHSLQKDKGCIENIKFATAGGKITIYDNKAKITFRGERYLNTL</sequence>
<dbReference type="EMBL" id="FQZB01000007">
    <property type="protein sequence ID" value="SHJ30762.1"/>
    <property type="molecule type" value="Genomic_DNA"/>
</dbReference>
<name>A0A1M6I8K1_9CLOT</name>
<evidence type="ECO:0000313" key="1">
    <source>
        <dbReference type="EMBL" id="SHJ30762.1"/>
    </source>
</evidence>
<organism evidence="1 2">
    <name type="scientific">Clostridium cavendishii DSM 21758</name>
    <dbReference type="NCBI Taxonomy" id="1121302"/>
    <lineage>
        <taxon>Bacteria</taxon>
        <taxon>Bacillati</taxon>
        <taxon>Bacillota</taxon>
        <taxon>Clostridia</taxon>
        <taxon>Eubacteriales</taxon>
        <taxon>Clostridiaceae</taxon>
        <taxon>Clostridium</taxon>
    </lineage>
</organism>
<dbReference type="InterPro" id="IPR036388">
    <property type="entry name" value="WH-like_DNA-bd_sf"/>
</dbReference>
<dbReference type="RefSeq" id="WP_072986265.1">
    <property type="nucleotide sequence ID" value="NZ_FQZB01000007.1"/>
</dbReference>
<dbReference type="Gene3D" id="1.10.10.10">
    <property type="entry name" value="Winged helix-like DNA-binding domain superfamily/Winged helix DNA-binding domain"/>
    <property type="match status" value="1"/>
</dbReference>
<reference evidence="1 2" key="1">
    <citation type="submission" date="2016-11" db="EMBL/GenBank/DDBJ databases">
        <authorList>
            <person name="Jaros S."/>
            <person name="Januszkiewicz K."/>
            <person name="Wedrychowicz H."/>
        </authorList>
    </citation>
    <scope>NUCLEOTIDE SEQUENCE [LARGE SCALE GENOMIC DNA]</scope>
    <source>
        <strain evidence="1 2">DSM 21758</strain>
    </source>
</reference>
<accession>A0A1M6I8K1</accession>
<evidence type="ECO:0000313" key="2">
    <source>
        <dbReference type="Proteomes" id="UP000184310"/>
    </source>
</evidence>
<proteinExistence type="predicted"/>
<dbReference type="Proteomes" id="UP000184310">
    <property type="component" value="Unassembled WGS sequence"/>
</dbReference>
<dbReference type="AlphaFoldDB" id="A0A1M6I8K1"/>